<gene>
    <name evidence="8" type="ORF">IRJ41_010268</name>
</gene>
<dbReference type="PANTHER" id="PTHR23320:SF125">
    <property type="entry name" value="TRANSMEMBRANE PROTEIN 176L.1-RELATED"/>
    <property type="match status" value="1"/>
</dbReference>
<proteinExistence type="inferred from homology"/>
<evidence type="ECO:0000256" key="6">
    <source>
        <dbReference type="SAM" id="MobiDB-lite"/>
    </source>
</evidence>
<keyword evidence="5 7" id="KW-0472">Membrane</keyword>
<dbReference type="PANTHER" id="PTHR23320">
    <property type="entry name" value="MEMBRANE-SPANNING 4-DOMAINS SUBFAMILY A MS4A -RELATED"/>
    <property type="match status" value="1"/>
</dbReference>
<feature type="region of interest" description="Disordered" evidence="6">
    <location>
        <begin position="90"/>
        <end position="111"/>
    </location>
</feature>
<feature type="transmembrane region" description="Helical" evidence="7">
    <location>
        <begin position="329"/>
        <end position="350"/>
    </location>
</feature>
<feature type="region of interest" description="Disordered" evidence="6">
    <location>
        <begin position="1"/>
        <end position="40"/>
    </location>
</feature>
<dbReference type="Proteomes" id="UP001059041">
    <property type="component" value="Linkage Group LG1"/>
</dbReference>
<evidence type="ECO:0000256" key="4">
    <source>
        <dbReference type="ARBA" id="ARBA00022989"/>
    </source>
</evidence>
<evidence type="ECO:0000256" key="2">
    <source>
        <dbReference type="ARBA" id="ARBA00009565"/>
    </source>
</evidence>
<dbReference type="InterPro" id="IPR007237">
    <property type="entry name" value="CD20-like"/>
</dbReference>
<keyword evidence="3 7" id="KW-0812">Transmembrane</keyword>
<evidence type="ECO:0000313" key="8">
    <source>
        <dbReference type="EMBL" id="KAI7814214.1"/>
    </source>
</evidence>
<evidence type="ECO:0008006" key="10">
    <source>
        <dbReference type="Google" id="ProtNLM"/>
    </source>
</evidence>
<dbReference type="AlphaFoldDB" id="A0A9W8CCB2"/>
<dbReference type="Pfam" id="PF04103">
    <property type="entry name" value="CD20"/>
    <property type="match status" value="1"/>
</dbReference>
<organism evidence="8 9">
    <name type="scientific">Triplophysa rosa</name>
    <name type="common">Cave loach</name>
    <dbReference type="NCBI Taxonomy" id="992332"/>
    <lineage>
        <taxon>Eukaryota</taxon>
        <taxon>Metazoa</taxon>
        <taxon>Chordata</taxon>
        <taxon>Craniata</taxon>
        <taxon>Vertebrata</taxon>
        <taxon>Euteleostomi</taxon>
        <taxon>Actinopterygii</taxon>
        <taxon>Neopterygii</taxon>
        <taxon>Teleostei</taxon>
        <taxon>Ostariophysi</taxon>
        <taxon>Cypriniformes</taxon>
        <taxon>Nemacheilidae</taxon>
        <taxon>Triplophysa</taxon>
    </lineage>
</organism>
<dbReference type="GO" id="GO:0016020">
    <property type="term" value="C:membrane"/>
    <property type="evidence" value="ECO:0007669"/>
    <property type="project" value="UniProtKB-SubCell"/>
</dbReference>
<comment type="similarity">
    <text evidence="2">Belongs to the MS4A family.</text>
</comment>
<comment type="caution">
    <text evidence="8">The sequence shown here is derived from an EMBL/GenBank/DDBJ whole genome shotgun (WGS) entry which is preliminary data.</text>
</comment>
<keyword evidence="4 7" id="KW-1133">Transmembrane helix</keyword>
<feature type="transmembrane region" description="Helical" evidence="7">
    <location>
        <begin position="260"/>
        <end position="285"/>
    </location>
</feature>
<accession>A0A9W8CCB2</accession>
<dbReference type="EMBL" id="JAFHDT010000001">
    <property type="protein sequence ID" value="KAI7814214.1"/>
    <property type="molecule type" value="Genomic_DNA"/>
</dbReference>
<comment type="subcellular location">
    <subcellularLocation>
        <location evidence="1">Membrane</location>
        <topology evidence="1">Multi-pass membrane protein</topology>
    </subcellularLocation>
</comment>
<sequence>MAVAPRPDLDWMPADTDWMPAPRPDLNASAAAGPGLGAGAAGPDWMPADTDWDAGCTGLGCQLHWTGRPGCTGLEGPAGMPDWMRREQDASSLYPGGEPSGLDPGRESGGLDPPAAILLSAGSCMAGSFCHEYVVEETKSYRFEMTRGMSLSVSQGEGVTVFTSKPKSRRPTVCQILGNLCYSPAVLIPQDVKKKTVSRPTILGIVQIIVGLLNIITGILFVKWGIHDYIMIWDSPFWLGGEFLISGIMTMLAGNYPSYFLFTLAVILNEVSALLAILAVGLYSWDLENSSSSSAYDYSSALTPKHRREADPLLFFKDSDVTVRRILDIMMIVFAILQLCMNVTFVVPVLKKCARKNSLDDPQLHKLIPEEITANPAC</sequence>
<keyword evidence="9" id="KW-1185">Reference proteome</keyword>
<feature type="transmembrane region" description="Helical" evidence="7">
    <location>
        <begin position="236"/>
        <end position="253"/>
    </location>
</feature>
<evidence type="ECO:0000256" key="3">
    <source>
        <dbReference type="ARBA" id="ARBA00022692"/>
    </source>
</evidence>
<dbReference type="InterPro" id="IPR030417">
    <property type="entry name" value="MS4A"/>
</dbReference>
<name>A0A9W8CCB2_TRIRA</name>
<reference evidence="8" key="1">
    <citation type="submission" date="2021-02" db="EMBL/GenBank/DDBJ databases">
        <title>Comparative genomics reveals that relaxation of natural selection precedes convergent phenotypic evolution of cavefish.</title>
        <authorList>
            <person name="Peng Z."/>
        </authorList>
    </citation>
    <scope>NUCLEOTIDE SEQUENCE</scope>
    <source>
        <tissue evidence="8">Muscle</tissue>
    </source>
</reference>
<evidence type="ECO:0000313" key="9">
    <source>
        <dbReference type="Proteomes" id="UP001059041"/>
    </source>
</evidence>
<evidence type="ECO:0000256" key="1">
    <source>
        <dbReference type="ARBA" id="ARBA00004141"/>
    </source>
</evidence>
<protein>
    <recommendedName>
        <fullName evidence="10">Transmembrane protein 176A</fullName>
    </recommendedName>
</protein>
<evidence type="ECO:0000256" key="7">
    <source>
        <dbReference type="SAM" id="Phobius"/>
    </source>
</evidence>
<evidence type="ECO:0000256" key="5">
    <source>
        <dbReference type="ARBA" id="ARBA00023136"/>
    </source>
</evidence>
<feature type="transmembrane region" description="Helical" evidence="7">
    <location>
        <begin position="202"/>
        <end position="224"/>
    </location>
</feature>